<dbReference type="GO" id="GO:0003676">
    <property type="term" value="F:nucleic acid binding"/>
    <property type="evidence" value="ECO:0007669"/>
    <property type="project" value="InterPro"/>
</dbReference>
<gene>
    <name evidence="1" type="ORF">L873DRAFT_1795255</name>
</gene>
<reference evidence="1 2" key="1">
    <citation type="journal article" date="2018" name="Nat. Ecol. Evol.">
        <title>Pezizomycetes genomes reveal the molecular basis of ectomycorrhizal truffle lifestyle.</title>
        <authorList>
            <person name="Murat C."/>
            <person name="Payen T."/>
            <person name="Noel B."/>
            <person name="Kuo A."/>
            <person name="Morin E."/>
            <person name="Chen J."/>
            <person name="Kohler A."/>
            <person name="Krizsan K."/>
            <person name="Balestrini R."/>
            <person name="Da Silva C."/>
            <person name="Montanini B."/>
            <person name="Hainaut M."/>
            <person name="Levati E."/>
            <person name="Barry K.W."/>
            <person name="Belfiori B."/>
            <person name="Cichocki N."/>
            <person name="Clum A."/>
            <person name="Dockter R.B."/>
            <person name="Fauchery L."/>
            <person name="Guy J."/>
            <person name="Iotti M."/>
            <person name="Le Tacon F."/>
            <person name="Lindquist E.A."/>
            <person name="Lipzen A."/>
            <person name="Malagnac F."/>
            <person name="Mello A."/>
            <person name="Molinier V."/>
            <person name="Miyauchi S."/>
            <person name="Poulain J."/>
            <person name="Riccioni C."/>
            <person name="Rubini A."/>
            <person name="Sitrit Y."/>
            <person name="Splivallo R."/>
            <person name="Traeger S."/>
            <person name="Wang M."/>
            <person name="Zifcakova L."/>
            <person name="Wipf D."/>
            <person name="Zambonelli A."/>
            <person name="Paolocci F."/>
            <person name="Nowrousian M."/>
            <person name="Ottonello S."/>
            <person name="Baldrian P."/>
            <person name="Spatafora J.W."/>
            <person name="Henrissat B."/>
            <person name="Nagy L.G."/>
            <person name="Aury J.M."/>
            <person name="Wincker P."/>
            <person name="Grigoriev I.V."/>
            <person name="Bonfante P."/>
            <person name="Martin F.M."/>
        </authorList>
    </citation>
    <scope>NUCLEOTIDE SEQUENCE [LARGE SCALE GENOMIC DNA]</scope>
    <source>
        <strain evidence="1 2">120613-1</strain>
    </source>
</reference>
<evidence type="ECO:0008006" key="3">
    <source>
        <dbReference type="Google" id="ProtNLM"/>
    </source>
</evidence>
<protein>
    <recommendedName>
        <fullName evidence="3">Tc1-like transposase DDE domain-containing protein</fullName>
    </recommendedName>
</protein>
<name>A0A3N4JAJ9_9PEZI</name>
<dbReference type="InterPro" id="IPR036397">
    <property type="entry name" value="RNaseH_sf"/>
</dbReference>
<organism evidence="1 2">
    <name type="scientific">Choiromyces venosus 120613-1</name>
    <dbReference type="NCBI Taxonomy" id="1336337"/>
    <lineage>
        <taxon>Eukaryota</taxon>
        <taxon>Fungi</taxon>
        <taxon>Dikarya</taxon>
        <taxon>Ascomycota</taxon>
        <taxon>Pezizomycotina</taxon>
        <taxon>Pezizomycetes</taxon>
        <taxon>Pezizales</taxon>
        <taxon>Tuberaceae</taxon>
        <taxon>Choiromyces</taxon>
    </lineage>
</organism>
<evidence type="ECO:0000313" key="1">
    <source>
        <dbReference type="EMBL" id="RPA90844.1"/>
    </source>
</evidence>
<dbReference type="Proteomes" id="UP000276215">
    <property type="component" value="Unassembled WGS sequence"/>
</dbReference>
<accession>A0A3N4JAJ9</accession>
<keyword evidence="2" id="KW-1185">Reference proteome</keyword>
<dbReference type="Gene3D" id="3.30.420.10">
    <property type="entry name" value="Ribonuclease H-like superfamily/Ribonuclease H"/>
    <property type="match status" value="1"/>
</dbReference>
<dbReference type="AlphaFoldDB" id="A0A3N4JAJ9"/>
<evidence type="ECO:0000313" key="2">
    <source>
        <dbReference type="Proteomes" id="UP000276215"/>
    </source>
</evidence>
<sequence length="151" mass="18006">MWRRRAMWSDEVTVERGGEKRRKWIFRYPKEKRNKDCIESSTRVEERKVSQMMTGFFHGQRHGLFLLVFPDLSSAASRVTGKSILDVYDHDDFVKIWENIKRELGEEEVFLIIDNTKTYLPFMRWLKKHGITLLELLPIHPISIQLRISGL</sequence>
<proteinExistence type="predicted"/>
<dbReference type="EMBL" id="ML120513">
    <property type="protein sequence ID" value="RPA90844.1"/>
    <property type="molecule type" value="Genomic_DNA"/>
</dbReference>